<evidence type="ECO:0000313" key="3">
    <source>
        <dbReference type="Proteomes" id="UP000501891"/>
    </source>
</evidence>
<feature type="region of interest" description="Disordered" evidence="1">
    <location>
        <begin position="1"/>
        <end position="26"/>
    </location>
</feature>
<protein>
    <submittedName>
        <fullName evidence="2">Uncharacterized protein</fullName>
    </submittedName>
</protein>
<gene>
    <name evidence="2" type="ORF">HHL28_01625</name>
</gene>
<organism evidence="2 3">
    <name type="scientific">Aerophototrophica crusticola</name>
    <dbReference type="NCBI Taxonomy" id="1709002"/>
    <lineage>
        <taxon>Bacteria</taxon>
        <taxon>Pseudomonadati</taxon>
        <taxon>Pseudomonadota</taxon>
        <taxon>Alphaproteobacteria</taxon>
        <taxon>Rhodospirillales</taxon>
        <taxon>Rhodospirillaceae</taxon>
        <taxon>Aerophototrophica</taxon>
    </lineage>
</organism>
<evidence type="ECO:0000256" key="1">
    <source>
        <dbReference type="SAM" id="MobiDB-lite"/>
    </source>
</evidence>
<keyword evidence="3" id="KW-1185">Reference proteome</keyword>
<dbReference type="AlphaFoldDB" id="A0A858RBK9"/>
<dbReference type="EMBL" id="CP051775">
    <property type="protein sequence ID" value="QJE74737.1"/>
    <property type="molecule type" value="Genomic_DNA"/>
</dbReference>
<evidence type="ECO:0000313" key="2">
    <source>
        <dbReference type="EMBL" id="QJE74737.1"/>
    </source>
</evidence>
<reference evidence="2" key="1">
    <citation type="submission" date="2020-04" db="EMBL/GenBank/DDBJ databases">
        <title>A desert anoxygenic phototrophic bacterium fixes CO2 using RubisCO under aerobic conditions.</title>
        <authorList>
            <person name="Tang K."/>
        </authorList>
    </citation>
    <scope>NUCLEOTIDE SEQUENCE [LARGE SCALE GENOMIC DNA]</scope>
    <source>
        <strain evidence="2">MIMtkB3</strain>
    </source>
</reference>
<accession>A0A858RBK9</accession>
<dbReference type="Proteomes" id="UP000501891">
    <property type="component" value="Chromosome"/>
</dbReference>
<feature type="compositionally biased region" description="Low complexity" evidence="1">
    <location>
        <begin position="7"/>
        <end position="26"/>
    </location>
</feature>
<name>A0A858RBK9_9PROT</name>
<dbReference type="KEGG" id="acru:HHL28_01625"/>
<sequence>MAVPSLAADPNPATATGPTTAPAAPALANDYPTEARVDYVLGCMATNGKSHEAVRKCSCSIDVIASQISYEDYTSVETAMALAQMPGERAGALRDVNWVKDLMDRFRQAQLDADLECFSRDHAAR</sequence>
<proteinExistence type="predicted"/>